<evidence type="ECO:0000313" key="2">
    <source>
        <dbReference type="EMBL" id="ANN45663.1"/>
    </source>
</evidence>
<dbReference type="Pfam" id="PF12937">
    <property type="entry name" value="F-box-like"/>
    <property type="match status" value="1"/>
</dbReference>
<dbReference type="PROSITE" id="PS50181">
    <property type="entry name" value="FBOX"/>
    <property type="match status" value="1"/>
</dbReference>
<proteinExistence type="predicted"/>
<dbReference type="OrthoDB" id="32427at10239"/>
<dbReference type="SUPFAM" id="SSF81383">
    <property type="entry name" value="F-box domain"/>
    <property type="match status" value="1"/>
</dbReference>
<feature type="domain" description="F-box" evidence="1">
    <location>
        <begin position="43"/>
        <end position="92"/>
    </location>
</feature>
<dbReference type="InterPro" id="IPR036047">
    <property type="entry name" value="F-box-like_dom_sf"/>
</dbReference>
<name>A0A193DTG1_NPVAC</name>
<dbReference type="EMBL" id="KU697902">
    <property type="protein sequence ID" value="ANN45663.1"/>
    <property type="molecule type" value="Genomic_DNA"/>
</dbReference>
<evidence type="ECO:0000313" key="3">
    <source>
        <dbReference type="EMBL" id="ANN45798.1"/>
    </source>
</evidence>
<organismHost>
    <name type="scientific">Lepidoptera</name>
    <name type="common">moths &amp; butterflies</name>
    <dbReference type="NCBI Taxonomy" id="7088"/>
</organismHost>
<reference evidence="2" key="1">
    <citation type="journal article" date="2016" name="Sci. Rep.">
        <title>Generating a host range-expanded recombinant baculovirus.</title>
        <authorList>
            <person name="Wu C."/>
            <person name="Deng Z."/>
            <person name="Long Z."/>
            <person name="Cai Y."/>
            <person name="Ying Z."/>
            <person name="Yin H."/>
            <person name="Yuan M."/>
            <person name="Clem R.J."/>
            <person name="Yang K."/>
            <person name="Pang Y."/>
        </authorList>
    </citation>
    <scope>NUCLEOTIDE SEQUENCE</scope>
    <source>
        <strain evidence="2">VAcRev-1</strain>
        <strain evidence="3">VAcRev-2</strain>
    </source>
</reference>
<gene>
    <name evidence="2" type="primary">Orf-12</name>
    <name evidence="2" type="ORF">ACNVgp012</name>
</gene>
<evidence type="ECO:0000259" key="1">
    <source>
        <dbReference type="PROSITE" id="PS50181"/>
    </source>
</evidence>
<organism evidence="2">
    <name type="scientific">Autographa californica nuclear polyhedrosis virus</name>
    <name type="common">AcMNPV</name>
    <dbReference type="NCBI Taxonomy" id="46015"/>
    <lineage>
        <taxon>Viruses</taxon>
        <taxon>Viruses incertae sedis</taxon>
        <taxon>Naldaviricetes</taxon>
        <taxon>Lefavirales</taxon>
        <taxon>Baculoviridae</taxon>
        <taxon>Alphabaculovirus</taxon>
        <taxon>Alphabaculovirus aucalifornicae</taxon>
    </lineage>
</organism>
<accession>A0A193DTG1</accession>
<protein>
    <submittedName>
        <fullName evidence="2">Orf-12 peptide</fullName>
    </submittedName>
</protein>
<dbReference type="CDD" id="cd09917">
    <property type="entry name" value="F-box_SF"/>
    <property type="match status" value="1"/>
</dbReference>
<dbReference type="InterPro" id="IPR001810">
    <property type="entry name" value="F-box_dom"/>
</dbReference>
<dbReference type="SMART" id="SM00256">
    <property type="entry name" value="FBOX"/>
    <property type="match status" value="1"/>
</dbReference>
<sequence length="217" mass="25439">MYRHACYLYIISQGGELLSVAIIKEWPSVFITSLAASTMKRRHCKLNSLPQELFDKIVEYLSLSDYCNLVLVCKRPSSKYNVIFDSTNHQHLKGVYKKTDVQITSYNEYINCICNELRQDEFYAKSSWIASICGHQRATIFSVTNKQVEMKYHLYNIAIVESEDCNGFYPFEPTRDCLICKQKNQCPRNSFIVSLCKYLEKQNVQSNFIYYLYEINK</sequence>
<dbReference type="EMBL" id="KU697903">
    <property type="protein sequence ID" value="ANN45798.1"/>
    <property type="molecule type" value="Genomic_DNA"/>
</dbReference>